<evidence type="ECO:0000313" key="2">
    <source>
        <dbReference type="EMBL" id="CAI0460493.1"/>
    </source>
</evidence>
<dbReference type="Proteomes" id="UP001154282">
    <property type="component" value="Unassembled WGS sequence"/>
</dbReference>
<evidence type="ECO:0000256" key="1">
    <source>
        <dbReference type="SAM" id="MobiDB-lite"/>
    </source>
</evidence>
<accession>A0AAV0P7P9</accession>
<dbReference type="AlphaFoldDB" id="A0AAV0P7P9"/>
<reference evidence="3" key="1">
    <citation type="submission" date="2022-08" db="EMBL/GenBank/DDBJ databases">
        <authorList>
            <person name="Gutierrez-Valencia J."/>
        </authorList>
    </citation>
    <scope>NUCLEOTIDE SEQUENCE</scope>
</reference>
<name>A0AAV0P7P9_9ROSI</name>
<evidence type="ECO:0000313" key="3">
    <source>
        <dbReference type="EMBL" id="CAI0466376.1"/>
    </source>
</evidence>
<evidence type="ECO:0000313" key="4">
    <source>
        <dbReference type="Proteomes" id="UP001154282"/>
    </source>
</evidence>
<dbReference type="EMBL" id="CAMGYJ010000008">
    <property type="protein sequence ID" value="CAI0466376.1"/>
    <property type="molecule type" value="Genomic_DNA"/>
</dbReference>
<keyword evidence="4" id="KW-1185">Reference proteome</keyword>
<comment type="caution">
    <text evidence="3">The sequence shown here is derived from an EMBL/GenBank/DDBJ whole genome shotgun (WGS) entry which is preliminary data.</text>
</comment>
<sequence length="100" mass="11034">MDESRSRSIMDESSSSELETRSEMVMAPRTAAPLSIDGNGGDGDDGKDLGIRDSVAVAMVMAPCSRFVPISAMFLPLLPFFAQPLAYAETRRPWRKPQRR</sequence>
<feature type="compositionally biased region" description="Basic and acidic residues" evidence="1">
    <location>
        <begin position="1"/>
        <end position="10"/>
    </location>
</feature>
<feature type="region of interest" description="Disordered" evidence="1">
    <location>
        <begin position="1"/>
        <end position="49"/>
    </location>
</feature>
<gene>
    <name evidence="2" type="ORF">LITE_LOCUS34489</name>
    <name evidence="3" type="ORF">LITE_LOCUS37011</name>
</gene>
<dbReference type="EMBL" id="CAMGYJ010000008">
    <property type="protein sequence ID" value="CAI0460493.1"/>
    <property type="molecule type" value="Genomic_DNA"/>
</dbReference>
<protein>
    <submittedName>
        <fullName evidence="3">Uncharacterized protein</fullName>
    </submittedName>
</protein>
<feature type="non-terminal residue" evidence="3">
    <location>
        <position position="100"/>
    </location>
</feature>
<organism evidence="3 4">
    <name type="scientific">Linum tenue</name>
    <dbReference type="NCBI Taxonomy" id="586396"/>
    <lineage>
        <taxon>Eukaryota</taxon>
        <taxon>Viridiplantae</taxon>
        <taxon>Streptophyta</taxon>
        <taxon>Embryophyta</taxon>
        <taxon>Tracheophyta</taxon>
        <taxon>Spermatophyta</taxon>
        <taxon>Magnoliopsida</taxon>
        <taxon>eudicotyledons</taxon>
        <taxon>Gunneridae</taxon>
        <taxon>Pentapetalae</taxon>
        <taxon>rosids</taxon>
        <taxon>fabids</taxon>
        <taxon>Malpighiales</taxon>
        <taxon>Linaceae</taxon>
        <taxon>Linum</taxon>
    </lineage>
</organism>
<proteinExistence type="predicted"/>